<gene>
    <name evidence="1" type="ORF">GGR93_001427</name>
</gene>
<sequence>MTAGQAVLRAVVPHAIWMMKSRSDADVRVLVPSDAVQAIELYNELTVGPPARGPDAFETVISHQGTQVFGSFE</sequence>
<dbReference type="EMBL" id="JACIFU010000002">
    <property type="protein sequence ID" value="MBB4173654.1"/>
    <property type="molecule type" value="Genomic_DNA"/>
</dbReference>
<proteinExistence type="predicted"/>
<dbReference type="Proteomes" id="UP000565745">
    <property type="component" value="Unassembled WGS sequence"/>
</dbReference>
<accession>A0A7W6M764</accession>
<reference evidence="1 2" key="1">
    <citation type="submission" date="2020-08" db="EMBL/GenBank/DDBJ databases">
        <title>Genomic Encyclopedia of Type Strains, Phase IV (KMG-IV): sequencing the most valuable type-strain genomes for metagenomic binning, comparative biology and taxonomic classification.</title>
        <authorList>
            <person name="Goeker M."/>
        </authorList>
    </citation>
    <scope>NUCLEOTIDE SEQUENCE [LARGE SCALE GENOMIC DNA]</scope>
    <source>
        <strain evidence="1 2">DSM 101015</strain>
    </source>
</reference>
<comment type="caution">
    <text evidence="1">The sequence shown here is derived from an EMBL/GenBank/DDBJ whole genome shotgun (WGS) entry which is preliminary data.</text>
</comment>
<name>A0A7W6M764_9RHOB</name>
<evidence type="ECO:0000313" key="1">
    <source>
        <dbReference type="EMBL" id="MBB4173654.1"/>
    </source>
</evidence>
<organism evidence="1 2">
    <name type="scientific">Sulfitobacter noctilucicola</name>
    <dbReference type="NCBI Taxonomy" id="1342301"/>
    <lineage>
        <taxon>Bacteria</taxon>
        <taxon>Pseudomonadati</taxon>
        <taxon>Pseudomonadota</taxon>
        <taxon>Alphaproteobacteria</taxon>
        <taxon>Rhodobacterales</taxon>
        <taxon>Roseobacteraceae</taxon>
        <taxon>Sulfitobacter</taxon>
    </lineage>
</organism>
<evidence type="ECO:0000313" key="2">
    <source>
        <dbReference type="Proteomes" id="UP000565745"/>
    </source>
</evidence>
<protein>
    <submittedName>
        <fullName evidence="1">Uncharacterized protein</fullName>
    </submittedName>
</protein>
<dbReference type="AlphaFoldDB" id="A0A7W6M764"/>
<keyword evidence="2" id="KW-1185">Reference proteome</keyword>